<dbReference type="Proteomes" id="UP001201549">
    <property type="component" value="Unassembled WGS sequence"/>
</dbReference>
<keyword evidence="2" id="KW-1185">Reference proteome</keyword>
<sequence>MKKLLLVGAVVVAGAVVATPKYASSRFEQQMQDVIAQLNAAPGYKVTILSNEQGWFSAKTQLALAVDLAQLPQFANDPIAADLPQLQTDVTLDTKFGPLLFDENGLFGLYSSSAAIAAEPLRKYLTWDAEQPLYKLVVTSSLTNSLQVHDEITAANFSDDTGRLTFKFSGYEGDGSWSGKTLHYAGNIDSLTSEGEFDAAIKDIKIELTADTDLAGALAGDLYASSTTFTAGSFTSDYFNAAKLLIKAANTIDSKNDTSSIQARYELAEAHYQDININNMMLSMDINNIDNGFLRDFQQLIEDGYRAGQDTEAVQMQMASLIEQKLPELLKKSPQLNFELGAEVPEGKLSAKLDSSIADITQQVTAQQLTDKFFWLQHLKAHLNANADKGMATFISNVVLKEQLAYSPQFAQMSADEQKQMLDSQSGVVLDQLIQTGMLQEKDGKLVLEAAIEQGQTTLNGNPIPL</sequence>
<name>A0ABT2FIL1_9GAMM</name>
<evidence type="ECO:0000313" key="1">
    <source>
        <dbReference type="EMBL" id="MCS4556162.1"/>
    </source>
</evidence>
<dbReference type="RefSeq" id="WP_238895564.1">
    <property type="nucleotide sequence ID" value="NZ_JAKOGG010000003.1"/>
</dbReference>
<protein>
    <submittedName>
        <fullName evidence="1">YdgA family protein</fullName>
    </submittedName>
</protein>
<evidence type="ECO:0000313" key="2">
    <source>
        <dbReference type="Proteomes" id="UP001201549"/>
    </source>
</evidence>
<gene>
    <name evidence="1" type="ORF">L9G74_06905</name>
</gene>
<dbReference type="EMBL" id="JAKOGG010000003">
    <property type="protein sequence ID" value="MCS4556162.1"/>
    <property type="molecule type" value="Genomic_DNA"/>
</dbReference>
<reference evidence="2" key="2">
    <citation type="submission" date="2023-07" db="EMBL/GenBank/DDBJ databases">
        <title>Shewanella mangrovi sp. nov., an acetaldehyde- degrading bacterium isolated from mangrove sediment.</title>
        <authorList>
            <person name="Liu Y."/>
        </authorList>
    </citation>
    <scope>NUCLEOTIDE SEQUENCE [LARGE SCALE GENOMIC DNA]</scope>
    <source>
        <strain evidence="2">C32</strain>
    </source>
</reference>
<organism evidence="1 2">
    <name type="scientific">Shewanella electrica</name>
    <dbReference type="NCBI Taxonomy" id="515560"/>
    <lineage>
        <taxon>Bacteria</taxon>
        <taxon>Pseudomonadati</taxon>
        <taxon>Pseudomonadota</taxon>
        <taxon>Gammaproteobacteria</taxon>
        <taxon>Alteromonadales</taxon>
        <taxon>Shewanellaceae</taxon>
        <taxon>Shewanella</taxon>
    </lineage>
</organism>
<reference evidence="1 2" key="1">
    <citation type="submission" date="2022-02" db="EMBL/GenBank/DDBJ databases">
        <authorList>
            <person name="Zhuang L."/>
        </authorList>
    </citation>
    <scope>NUCLEOTIDE SEQUENCE [LARGE SCALE GENOMIC DNA]</scope>
    <source>
        <strain evidence="1 2">C32</strain>
    </source>
</reference>
<proteinExistence type="predicted"/>
<dbReference type="Pfam" id="PF06097">
    <property type="entry name" value="DUF945"/>
    <property type="match status" value="1"/>
</dbReference>
<accession>A0ABT2FIL1</accession>
<comment type="caution">
    <text evidence="1">The sequence shown here is derived from an EMBL/GenBank/DDBJ whole genome shotgun (WGS) entry which is preliminary data.</text>
</comment>
<dbReference type="InterPro" id="IPR010352">
    <property type="entry name" value="DUF945"/>
</dbReference>